<feature type="transmembrane region" description="Helical" evidence="5">
    <location>
        <begin position="48"/>
        <end position="73"/>
    </location>
</feature>
<organism evidence="6">
    <name type="scientific">Tuwongella immobilis</name>
    <dbReference type="NCBI Taxonomy" id="692036"/>
    <lineage>
        <taxon>Bacteria</taxon>
        <taxon>Pseudomonadati</taxon>
        <taxon>Planctomycetota</taxon>
        <taxon>Planctomycetia</taxon>
        <taxon>Gemmatales</taxon>
        <taxon>Gemmataceae</taxon>
        <taxon>Tuwongella</taxon>
    </lineage>
</organism>
<protein>
    <recommendedName>
        <fullName evidence="8">DoxX family protein</fullName>
    </recommendedName>
</protein>
<dbReference type="EMBL" id="LR593887">
    <property type="protein sequence ID" value="VTS04372.1"/>
    <property type="molecule type" value="Genomic_DNA"/>
</dbReference>
<proteinExistence type="predicted"/>
<evidence type="ECO:0000313" key="6">
    <source>
        <dbReference type="EMBL" id="VIP03502.1"/>
    </source>
</evidence>
<dbReference type="Proteomes" id="UP000464378">
    <property type="component" value="Chromosome"/>
</dbReference>
<dbReference type="KEGG" id="tim:GMBLW1_04580"/>
<evidence type="ECO:0000256" key="5">
    <source>
        <dbReference type="SAM" id="Phobius"/>
    </source>
</evidence>
<evidence type="ECO:0000256" key="1">
    <source>
        <dbReference type="ARBA" id="ARBA00004141"/>
    </source>
</evidence>
<keyword evidence="4 5" id="KW-0472">Membrane</keyword>
<dbReference type="RefSeq" id="WP_162658611.1">
    <property type="nucleotide sequence ID" value="NZ_LR593887.1"/>
</dbReference>
<reference evidence="6" key="1">
    <citation type="submission" date="2019-04" db="EMBL/GenBank/DDBJ databases">
        <authorList>
            <consortium name="Science for Life Laboratories"/>
        </authorList>
    </citation>
    <scope>NUCLEOTIDE SEQUENCE</scope>
    <source>
        <strain evidence="6">MBLW1</strain>
    </source>
</reference>
<evidence type="ECO:0000256" key="4">
    <source>
        <dbReference type="ARBA" id="ARBA00023136"/>
    </source>
</evidence>
<evidence type="ECO:0000256" key="3">
    <source>
        <dbReference type="ARBA" id="ARBA00022989"/>
    </source>
</evidence>
<evidence type="ECO:0000256" key="2">
    <source>
        <dbReference type="ARBA" id="ARBA00022692"/>
    </source>
</evidence>
<accession>A0A6C2YRJ8</accession>
<name>A0A6C2YRJ8_9BACT</name>
<keyword evidence="7" id="KW-1185">Reference proteome</keyword>
<gene>
    <name evidence="6" type="ORF">GMBLW1_04580</name>
</gene>
<feature type="transmembrane region" description="Helical" evidence="5">
    <location>
        <begin position="93"/>
        <end position="109"/>
    </location>
</feature>
<keyword evidence="3 5" id="KW-1133">Transmembrane helix</keyword>
<dbReference type="Pfam" id="PF13564">
    <property type="entry name" value="DoxX_2"/>
    <property type="match status" value="1"/>
</dbReference>
<evidence type="ECO:0000313" key="7">
    <source>
        <dbReference type="Proteomes" id="UP000464378"/>
    </source>
</evidence>
<evidence type="ECO:0008006" key="8">
    <source>
        <dbReference type="Google" id="ProtNLM"/>
    </source>
</evidence>
<keyword evidence="2 5" id="KW-0812">Transmembrane</keyword>
<dbReference type="InParanoid" id="A0A6C2YRJ8"/>
<sequence length="129" mass="13863">MRATRIAGWVMHVPVAGLMIMAGTFKLLGMIPPEEMAKMQESGMAEKITTIAIGEIIAALLLLLPRTLPLGALVTSGFWGGVICTHWTKNEPIAVWCVFLTLTWIGAFLRSPGMFASMWGKPSATSSAS</sequence>
<feature type="transmembrane region" description="Helical" evidence="5">
    <location>
        <begin position="6"/>
        <end position="28"/>
    </location>
</feature>
<dbReference type="AlphaFoldDB" id="A0A6C2YRJ8"/>
<dbReference type="InterPro" id="IPR032808">
    <property type="entry name" value="DoxX"/>
</dbReference>
<comment type="subcellular location">
    <subcellularLocation>
        <location evidence="1">Membrane</location>
        <topology evidence="1">Multi-pass membrane protein</topology>
    </subcellularLocation>
</comment>
<dbReference type="EMBL" id="LR586016">
    <property type="protein sequence ID" value="VIP03502.1"/>
    <property type="molecule type" value="Genomic_DNA"/>
</dbReference>
<dbReference type="GO" id="GO:0016020">
    <property type="term" value="C:membrane"/>
    <property type="evidence" value="ECO:0007669"/>
    <property type="project" value="UniProtKB-SubCell"/>
</dbReference>